<comment type="caution">
    <text evidence="2">The sequence shown here is derived from an EMBL/GenBank/DDBJ whole genome shotgun (WGS) entry which is preliminary data.</text>
</comment>
<sequence>MSQTLRNESNELSKMSIKELEQRLEKNKKFLENEPTRINIISMEESIQLQQRQKGIEEELRLKSLTDQFSKISVENNSEEWKKNEFSDNDSSFTEDSDDELSEIHVFEPQSITKI</sequence>
<evidence type="ECO:0000256" key="1">
    <source>
        <dbReference type="SAM" id="MobiDB-lite"/>
    </source>
</evidence>
<dbReference type="Proteomes" id="UP000789706">
    <property type="component" value="Unassembled WGS sequence"/>
</dbReference>
<evidence type="ECO:0000313" key="3">
    <source>
        <dbReference type="Proteomes" id="UP000789706"/>
    </source>
</evidence>
<name>A0A9N8W4Q4_9GLOM</name>
<protein>
    <submittedName>
        <fullName evidence="2">10366_t:CDS:1</fullName>
    </submittedName>
</protein>
<dbReference type="OrthoDB" id="2370569at2759"/>
<reference evidence="2" key="1">
    <citation type="submission" date="2021-06" db="EMBL/GenBank/DDBJ databases">
        <authorList>
            <person name="Kallberg Y."/>
            <person name="Tangrot J."/>
            <person name="Rosling A."/>
        </authorList>
    </citation>
    <scope>NUCLEOTIDE SEQUENCE</scope>
    <source>
        <strain evidence="2">AZ414A</strain>
    </source>
</reference>
<dbReference type="AlphaFoldDB" id="A0A9N8W4Q4"/>
<feature type="region of interest" description="Disordered" evidence="1">
    <location>
        <begin position="83"/>
        <end position="103"/>
    </location>
</feature>
<proteinExistence type="predicted"/>
<gene>
    <name evidence="2" type="ORF">DEBURN_LOCUS3152</name>
</gene>
<organism evidence="2 3">
    <name type="scientific">Diversispora eburnea</name>
    <dbReference type="NCBI Taxonomy" id="1213867"/>
    <lineage>
        <taxon>Eukaryota</taxon>
        <taxon>Fungi</taxon>
        <taxon>Fungi incertae sedis</taxon>
        <taxon>Mucoromycota</taxon>
        <taxon>Glomeromycotina</taxon>
        <taxon>Glomeromycetes</taxon>
        <taxon>Diversisporales</taxon>
        <taxon>Diversisporaceae</taxon>
        <taxon>Diversispora</taxon>
    </lineage>
</organism>
<dbReference type="EMBL" id="CAJVPK010000191">
    <property type="protein sequence ID" value="CAG8470862.1"/>
    <property type="molecule type" value="Genomic_DNA"/>
</dbReference>
<evidence type="ECO:0000313" key="2">
    <source>
        <dbReference type="EMBL" id="CAG8470862.1"/>
    </source>
</evidence>
<accession>A0A9N8W4Q4</accession>
<keyword evidence="3" id="KW-1185">Reference proteome</keyword>